<keyword evidence="7" id="KW-1185">Reference proteome</keyword>
<evidence type="ECO:0000256" key="4">
    <source>
        <dbReference type="ARBA" id="ARBA00022833"/>
    </source>
</evidence>
<protein>
    <recommendedName>
        <fullName evidence="5">Peptidase M20 dimerisation domain-containing protein</fullName>
    </recommendedName>
</protein>
<dbReference type="InterPro" id="IPR001261">
    <property type="entry name" value="ArgE/DapE_CS"/>
</dbReference>
<dbReference type="InterPro" id="IPR011650">
    <property type="entry name" value="Peptidase_M20_dimer"/>
</dbReference>
<keyword evidence="4" id="KW-0862">Zinc</keyword>
<sequence>MRKEDEYMPFQLPQLNVNRIVRDTLELVRIESITGNTNEIAKRYHDMLREAGCQVQQYEWIKDNPTLVATYGDDSGGPVILFNGHMDVVPIPHEPAEVRDGRIYGRGACDMKGSLACVLEVVRAMRQSEDRFTGKLIIVANSLHESPGGRGEDLVALTDNVKLEADAAIVMEGATRDCTIAQLGSATFLITIKREGEPSHQLFSPPGAAHPIEVASEAVRMLRERNAELEKEWIEDIGHASYFIGSMHSGQFYNQLPNRAVLEGVRRYRPEQNFAEVEDELRLLLDALASRFGVEIDLDMRKVRDGYRLDSANPAISALQRAVREARGIELPLAGKKVVTDAGILARAMNIPVLCHGPDQSTAHGEVEYVEIRELELAAQAYLQFIRELVETGGSSSRNAS</sequence>
<dbReference type="PROSITE" id="PS00758">
    <property type="entry name" value="ARGE_DAPE_CPG2_1"/>
    <property type="match status" value="1"/>
</dbReference>
<feature type="domain" description="Peptidase M20 dimerisation" evidence="5">
    <location>
        <begin position="181"/>
        <end position="289"/>
    </location>
</feature>
<evidence type="ECO:0000313" key="7">
    <source>
        <dbReference type="Proteomes" id="UP000250369"/>
    </source>
</evidence>
<keyword evidence="3" id="KW-0378">Hydrolase</keyword>
<dbReference type="Gene3D" id="3.40.630.10">
    <property type="entry name" value="Zn peptidases"/>
    <property type="match status" value="2"/>
</dbReference>
<dbReference type="Pfam" id="PF01546">
    <property type="entry name" value="Peptidase_M20"/>
    <property type="match status" value="1"/>
</dbReference>
<comment type="caution">
    <text evidence="6">The sequence shown here is derived from an EMBL/GenBank/DDBJ whole genome shotgun (WGS) entry which is preliminary data.</text>
</comment>
<dbReference type="InterPro" id="IPR036264">
    <property type="entry name" value="Bact_exopeptidase_dim_dom"/>
</dbReference>
<dbReference type="InterPro" id="IPR002933">
    <property type="entry name" value="Peptidase_M20"/>
</dbReference>
<keyword evidence="2" id="KW-0479">Metal-binding</keyword>
<evidence type="ECO:0000256" key="3">
    <source>
        <dbReference type="ARBA" id="ARBA00022801"/>
    </source>
</evidence>
<gene>
    <name evidence="6" type="ORF">DQG23_12415</name>
</gene>
<evidence type="ECO:0000259" key="5">
    <source>
        <dbReference type="Pfam" id="PF07687"/>
    </source>
</evidence>
<dbReference type="SUPFAM" id="SSF55031">
    <property type="entry name" value="Bacterial exopeptidase dimerisation domain"/>
    <property type="match status" value="1"/>
</dbReference>
<dbReference type="Proteomes" id="UP000250369">
    <property type="component" value="Unassembled WGS sequence"/>
</dbReference>
<dbReference type="GO" id="GO:0016787">
    <property type="term" value="F:hydrolase activity"/>
    <property type="evidence" value="ECO:0007669"/>
    <property type="project" value="UniProtKB-KW"/>
</dbReference>
<dbReference type="GO" id="GO:0046872">
    <property type="term" value="F:metal ion binding"/>
    <property type="evidence" value="ECO:0007669"/>
    <property type="project" value="UniProtKB-KW"/>
</dbReference>
<dbReference type="SUPFAM" id="SSF53187">
    <property type="entry name" value="Zn-dependent exopeptidases"/>
    <property type="match status" value="1"/>
</dbReference>
<dbReference type="InterPro" id="IPR050072">
    <property type="entry name" value="Peptidase_M20A"/>
</dbReference>
<reference evidence="6 7" key="1">
    <citation type="journal article" date="2009" name="Int. J. Syst. Evol. Microbiol.">
        <title>Paenibacillus contaminans sp. nov., isolated from a contaminated laboratory plate.</title>
        <authorList>
            <person name="Chou J.H."/>
            <person name="Lee J.H."/>
            <person name="Lin M.C."/>
            <person name="Chang P.S."/>
            <person name="Arun A.B."/>
            <person name="Young C.C."/>
            <person name="Chen W.M."/>
        </authorList>
    </citation>
    <scope>NUCLEOTIDE SEQUENCE [LARGE SCALE GENOMIC DNA]</scope>
    <source>
        <strain evidence="6 7">CKOBP-6</strain>
    </source>
</reference>
<name>A0A329MMQ3_9BACL</name>
<dbReference type="EMBL" id="QMFB01000006">
    <property type="protein sequence ID" value="RAV20890.1"/>
    <property type="molecule type" value="Genomic_DNA"/>
</dbReference>
<dbReference type="AlphaFoldDB" id="A0A329MMQ3"/>
<comment type="cofactor">
    <cofactor evidence="1">
        <name>Zn(2+)</name>
        <dbReference type="ChEBI" id="CHEBI:29105"/>
    </cofactor>
</comment>
<evidence type="ECO:0000256" key="1">
    <source>
        <dbReference type="ARBA" id="ARBA00001947"/>
    </source>
</evidence>
<evidence type="ECO:0000256" key="2">
    <source>
        <dbReference type="ARBA" id="ARBA00022723"/>
    </source>
</evidence>
<dbReference type="PANTHER" id="PTHR43808">
    <property type="entry name" value="ACETYLORNITHINE DEACETYLASE"/>
    <property type="match status" value="1"/>
</dbReference>
<evidence type="ECO:0000313" key="6">
    <source>
        <dbReference type="EMBL" id="RAV20890.1"/>
    </source>
</evidence>
<proteinExistence type="predicted"/>
<dbReference type="Pfam" id="PF07687">
    <property type="entry name" value="M20_dimer"/>
    <property type="match status" value="1"/>
</dbReference>
<accession>A0A329MMQ3</accession>
<dbReference type="Gene3D" id="3.30.70.360">
    <property type="match status" value="1"/>
</dbReference>
<organism evidence="6 7">
    <name type="scientific">Paenibacillus contaminans</name>
    <dbReference type="NCBI Taxonomy" id="450362"/>
    <lineage>
        <taxon>Bacteria</taxon>
        <taxon>Bacillati</taxon>
        <taxon>Bacillota</taxon>
        <taxon>Bacilli</taxon>
        <taxon>Bacillales</taxon>
        <taxon>Paenibacillaceae</taxon>
        <taxon>Paenibacillus</taxon>
    </lineage>
</organism>